<dbReference type="PANTHER" id="PTHR10015:SF206">
    <property type="entry name" value="HSF-TYPE DNA-BINDING DOMAIN-CONTAINING PROTEIN"/>
    <property type="match status" value="1"/>
</dbReference>
<proteinExistence type="inferred from homology"/>
<evidence type="ECO:0000256" key="2">
    <source>
        <dbReference type="ARBA" id="ARBA00022741"/>
    </source>
</evidence>
<protein>
    <recommendedName>
        <fullName evidence="8">HSF-type DNA-binding domain-containing protein</fullName>
    </recommendedName>
</protein>
<dbReference type="SMART" id="SM00415">
    <property type="entry name" value="HSF"/>
    <property type="match status" value="2"/>
</dbReference>
<gene>
    <name evidence="9" type="ORF">ACOF00016_LOCUS2394</name>
</gene>
<keyword evidence="3" id="KW-0238">DNA-binding</keyword>
<feature type="region of interest" description="Disordered" evidence="7">
    <location>
        <begin position="639"/>
        <end position="705"/>
    </location>
</feature>
<dbReference type="InterPro" id="IPR036390">
    <property type="entry name" value="WH_DNA-bd_sf"/>
</dbReference>
<keyword evidence="4" id="KW-0342">GTP-binding</keyword>
<dbReference type="GO" id="GO:0003700">
    <property type="term" value="F:DNA-binding transcription factor activity"/>
    <property type="evidence" value="ECO:0007669"/>
    <property type="project" value="InterPro"/>
</dbReference>
<dbReference type="GO" id="GO:0005525">
    <property type="term" value="F:GTP binding"/>
    <property type="evidence" value="ECO:0007669"/>
    <property type="project" value="UniProtKB-KW"/>
</dbReference>
<evidence type="ECO:0000256" key="5">
    <source>
        <dbReference type="ARBA" id="ARBA00023242"/>
    </source>
</evidence>
<feature type="domain" description="HSF-type DNA-binding" evidence="8">
    <location>
        <begin position="350"/>
        <end position="449"/>
    </location>
</feature>
<dbReference type="Gene3D" id="1.10.10.10">
    <property type="entry name" value="Winged helix-like DNA-binding domain superfamily/Winged helix DNA-binding domain"/>
    <property type="match status" value="2"/>
</dbReference>
<dbReference type="Pfam" id="PF09585">
    <property type="entry name" value="Lin0512_fam"/>
    <property type="match status" value="1"/>
</dbReference>
<evidence type="ECO:0000256" key="7">
    <source>
        <dbReference type="SAM" id="MobiDB-lite"/>
    </source>
</evidence>
<feature type="compositionally biased region" description="Polar residues" evidence="7">
    <location>
        <begin position="515"/>
        <end position="542"/>
    </location>
</feature>
<dbReference type="InterPro" id="IPR011719">
    <property type="entry name" value="CHP02058"/>
</dbReference>
<dbReference type="SUPFAM" id="SSF46785">
    <property type="entry name" value="Winged helix' DNA-binding domain"/>
    <property type="match status" value="2"/>
</dbReference>
<feature type="region of interest" description="Disordered" evidence="7">
    <location>
        <begin position="194"/>
        <end position="265"/>
    </location>
</feature>
<comment type="subcellular location">
    <subcellularLocation>
        <location evidence="1">Nucleus</location>
    </subcellularLocation>
</comment>
<dbReference type="InterPro" id="IPR037103">
    <property type="entry name" value="Tubulin/FtsZ-like_C"/>
</dbReference>
<dbReference type="FunFam" id="1.10.10.10:FF:000479">
    <property type="entry name" value="Predicted protein"/>
    <property type="match status" value="2"/>
</dbReference>
<evidence type="ECO:0000259" key="8">
    <source>
        <dbReference type="SMART" id="SM00415"/>
    </source>
</evidence>
<feature type="compositionally biased region" description="Polar residues" evidence="7">
    <location>
        <begin position="203"/>
        <end position="218"/>
    </location>
</feature>
<feature type="compositionally biased region" description="Low complexity" evidence="7">
    <location>
        <begin position="250"/>
        <end position="259"/>
    </location>
</feature>
<dbReference type="GO" id="GO:0043565">
    <property type="term" value="F:sequence-specific DNA binding"/>
    <property type="evidence" value="ECO:0007669"/>
    <property type="project" value="InterPro"/>
</dbReference>
<dbReference type="GO" id="GO:0005634">
    <property type="term" value="C:nucleus"/>
    <property type="evidence" value="ECO:0007669"/>
    <property type="project" value="UniProtKB-SubCell"/>
</dbReference>
<dbReference type="PRINTS" id="PR00056">
    <property type="entry name" value="HSFDOMAIN"/>
</dbReference>
<feature type="compositionally biased region" description="Polar residues" evidence="7">
    <location>
        <begin position="476"/>
        <end position="490"/>
    </location>
</feature>
<evidence type="ECO:0000256" key="4">
    <source>
        <dbReference type="ARBA" id="ARBA00023134"/>
    </source>
</evidence>
<feature type="compositionally biased region" description="Polar residues" evidence="7">
    <location>
        <begin position="499"/>
        <end position="508"/>
    </location>
</feature>
<evidence type="ECO:0000256" key="6">
    <source>
        <dbReference type="RuleBase" id="RU004020"/>
    </source>
</evidence>
<dbReference type="Gene3D" id="3.30.1330.20">
    <property type="entry name" value="Tubulin/FtsZ, C-terminal domain"/>
    <property type="match status" value="1"/>
</dbReference>
<feature type="compositionally biased region" description="Polar residues" evidence="7">
    <location>
        <begin position="41"/>
        <end position="57"/>
    </location>
</feature>
<feature type="region of interest" description="Disordered" evidence="7">
    <location>
        <begin position="454"/>
        <end position="542"/>
    </location>
</feature>
<dbReference type="Pfam" id="PF00447">
    <property type="entry name" value="HSF_DNA-bind"/>
    <property type="match status" value="2"/>
</dbReference>
<dbReference type="InterPro" id="IPR000232">
    <property type="entry name" value="HSF_DNA-bd"/>
</dbReference>
<feature type="domain" description="HSF-type DNA-binding" evidence="8">
    <location>
        <begin position="543"/>
        <end position="641"/>
    </location>
</feature>
<dbReference type="EMBL" id="HBIM01002735">
    <property type="protein sequence ID" value="CAE0404239.1"/>
    <property type="molecule type" value="Transcribed_RNA"/>
</dbReference>
<dbReference type="PANTHER" id="PTHR10015">
    <property type="entry name" value="HEAT SHOCK TRANSCRIPTION FACTOR"/>
    <property type="match status" value="1"/>
</dbReference>
<keyword evidence="5" id="KW-0539">Nucleus</keyword>
<dbReference type="AlphaFoldDB" id="A0A7S3L261"/>
<name>A0A7S3L261_9STRA</name>
<keyword evidence="2" id="KW-0547">Nucleotide-binding</keyword>
<sequence>MGTMSSSTNHITDTTTIAREPTNLADALAHETAATMISQLANSSRHNSNNHLTTSESRGTRAGGGSLPNAIFSSIGLGIVNDFPVESTDATEAAFKAVQDAIERGGLGLTVLQNLVLSVRVGVPGRAKQPSLPMHVDVAHLTPLVPPTVSLSRLEVVIGGLMAPVSSTEASRGGICSAVACLSFFQQGSQGSKVSGAEGSPFSARSPTSVGEETSVASDASAPEAGTRGKVKALHCASESSLHDPEPPRQRSLSQSLSSHANPKTFMRANSMELLARISSEIRDQQPDADDEAARLANAAAHNYKKLPPGKTPKNNKRLFVRHEYHDFSRATPSAGEEYLVRPDAPLRTPNAAFPLKLHETLAVIERDGLDHVIGWMPHGRSFKIHKHQEFVDDILPKYFVMTKKSSFLRQLNLYGFNRLSGSGPDQGSYYHEKFLRGLKFLCRRMARIKVNGNGIRAAGNPDDEPNFAIFPNCPPDSSSNGQMGLSMSDQEGEEAHVNSDTGHSLPSLQAEANPDNSSNSHLAQENSSSRQQNYTYKTSTVQQHSFPLRLQRMLDKLEADGNSDIVSWCGHGRAFVVHDPDRFVSELMPVYFNQTKYSSFQRQLHMYNFSRITSGRDKGAYWNIYFQRGKPSLTVHMPRTRINGKGTRRPAIPELEPDLWKDPPLPPIKPGTTVLVPAMPGTPLSGRQYHEDPDDNDVSDREEV</sequence>
<accession>A0A7S3L261</accession>
<evidence type="ECO:0000256" key="3">
    <source>
        <dbReference type="ARBA" id="ARBA00023125"/>
    </source>
</evidence>
<comment type="similarity">
    <text evidence="6">Belongs to the HSF family.</text>
</comment>
<reference evidence="9" key="1">
    <citation type="submission" date="2021-01" db="EMBL/GenBank/DDBJ databases">
        <authorList>
            <person name="Corre E."/>
            <person name="Pelletier E."/>
            <person name="Niang G."/>
            <person name="Scheremetjew M."/>
            <person name="Finn R."/>
            <person name="Kale V."/>
            <person name="Holt S."/>
            <person name="Cochrane G."/>
            <person name="Meng A."/>
            <person name="Brown T."/>
            <person name="Cohen L."/>
        </authorList>
    </citation>
    <scope>NUCLEOTIDE SEQUENCE</scope>
    <source>
        <strain evidence="9">CCMP127</strain>
    </source>
</reference>
<evidence type="ECO:0000256" key="1">
    <source>
        <dbReference type="ARBA" id="ARBA00004123"/>
    </source>
</evidence>
<organism evidence="9">
    <name type="scientific">Amphora coffeiformis</name>
    <dbReference type="NCBI Taxonomy" id="265554"/>
    <lineage>
        <taxon>Eukaryota</taxon>
        <taxon>Sar</taxon>
        <taxon>Stramenopiles</taxon>
        <taxon>Ochrophyta</taxon>
        <taxon>Bacillariophyta</taxon>
        <taxon>Bacillariophyceae</taxon>
        <taxon>Bacillariophycidae</taxon>
        <taxon>Thalassiophysales</taxon>
        <taxon>Catenulaceae</taxon>
        <taxon>Amphora</taxon>
    </lineage>
</organism>
<dbReference type="InterPro" id="IPR036388">
    <property type="entry name" value="WH-like_DNA-bd_sf"/>
</dbReference>
<evidence type="ECO:0000313" key="9">
    <source>
        <dbReference type="EMBL" id="CAE0404239.1"/>
    </source>
</evidence>
<feature type="region of interest" description="Disordered" evidence="7">
    <location>
        <begin position="41"/>
        <end position="65"/>
    </location>
</feature>